<sequence length="164" mass="17553">MSEIDGVVVEVKDATNHCLRPHVGLTDAQLGAVMYAVSSMVGPQPEALAVVRHEGAAVGAPAATFYWIRNGALGCMEVVRPADTDSSAPAMRGWVRPLSRIRRADVEVFTSQDGFNFGFGVTKKLELHWDDDKPAAVLDANGSMDSYARPGLEELIEKVLASVG</sequence>
<name>A0A5C7YEH7_9MYCO</name>
<dbReference type="Proteomes" id="UP000321797">
    <property type="component" value="Unassembled WGS sequence"/>
</dbReference>
<dbReference type="AlphaFoldDB" id="A0A5C7YEH7"/>
<evidence type="ECO:0000313" key="1">
    <source>
        <dbReference type="EMBL" id="TXI59986.1"/>
    </source>
</evidence>
<dbReference type="OrthoDB" id="4761964at2"/>
<dbReference type="RefSeq" id="WP_131701220.1">
    <property type="nucleotide sequence ID" value="NZ_JACKUJ010000023.1"/>
</dbReference>
<comment type="caution">
    <text evidence="1">The sequence shown here is derived from an EMBL/GenBank/DDBJ whole genome shotgun (WGS) entry which is preliminary data.</text>
</comment>
<dbReference type="EMBL" id="SSGD01000008">
    <property type="protein sequence ID" value="TXI59986.1"/>
    <property type="molecule type" value="Genomic_DNA"/>
</dbReference>
<accession>A0A5C7YEH7</accession>
<organism evidence="1 2">
    <name type="scientific">Mycolicibacter arupensis</name>
    <dbReference type="NCBI Taxonomy" id="342002"/>
    <lineage>
        <taxon>Bacteria</taxon>
        <taxon>Bacillati</taxon>
        <taxon>Actinomycetota</taxon>
        <taxon>Actinomycetes</taxon>
        <taxon>Mycobacteriales</taxon>
        <taxon>Mycobacteriaceae</taxon>
        <taxon>Mycolicibacter</taxon>
    </lineage>
</organism>
<protein>
    <submittedName>
        <fullName evidence="1">Uncharacterized protein</fullName>
    </submittedName>
</protein>
<proteinExistence type="predicted"/>
<evidence type="ECO:0000313" key="2">
    <source>
        <dbReference type="Proteomes" id="UP000321797"/>
    </source>
</evidence>
<reference evidence="1 2" key="1">
    <citation type="submission" date="2018-09" db="EMBL/GenBank/DDBJ databases">
        <title>Metagenome Assembled Genomes from an Advanced Water Purification Facility.</title>
        <authorList>
            <person name="Stamps B.W."/>
            <person name="Spear J.R."/>
        </authorList>
    </citation>
    <scope>NUCLEOTIDE SEQUENCE [LARGE SCALE GENOMIC DNA]</scope>
    <source>
        <strain evidence="1">Bin_29_2</strain>
    </source>
</reference>
<gene>
    <name evidence="1" type="ORF">E6Q54_01590</name>
</gene>